<protein>
    <submittedName>
        <fullName evidence="1">Uncharacterized protein</fullName>
    </submittedName>
</protein>
<gene>
    <name evidence="1" type="ORF">METZ01_LOCUS364323</name>
</gene>
<sequence>MKKISLYQSLFCLLWSCFNLNASKWKEPFHIHPLDFWLNIGTVRTGKIRHSVFIRRNQYF</sequence>
<dbReference type="EMBL" id="UINC01130418">
    <property type="protein sequence ID" value="SVD11469.1"/>
    <property type="molecule type" value="Genomic_DNA"/>
</dbReference>
<reference evidence="1" key="1">
    <citation type="submission" date="2018-05" db="EMBL/GenBank/DDBJ databases">
        <authorList>
            <person name="Lanie J.A."/>
            <person name="Ng W.-L."/>
            <person name="Kazmierczak K.M."/>
            <person name="Andrzejewski T.M."/>
            <person name="Davidsen T.M."/>
            <person name="Wayne K.J."/>
            <person name="Tettelin H."/>
            <person name="Glass J.I."/>
            <person name="Rusch D."/>
            <person name="Podicherti R."/>
            <person name="Tsui H.-C.T."/>
            <person name="Winkler M.E."/>
        </authorList>
    </citation>
    <scope>NUCLEOTIDE SEQUENCE</scope>
</reference>
<organism evidence="1">
    <name type="scientific">marine metagenome</name>
    <dbReference type="NCBI Taxonomy" id="408172"/>
    <lineage>
        <taxon>unclassified sequences</taxon>
        <taxon>metagenomes</taxon>
        <taxon>ecological metagenomes</taxon>
    </lineage>
</organism>
<evidence type="ECO:0000313" key="1">
    <source>
        <dbReference type="EMBL" id="SVD11469.1"/>
    </source>
</evidence>
<dbReference type="AlphaFoldDB" id="A0A382SNK1"/>
<accession>A0A382SNK1</accession>
<proteinExistence type="predicted"/>
<name>A0A382SNK1_9ZZZZ</name>